<dbReference type="STRING" id="328396.RU93_GL000724"/>
<evidence type="ECO:0000256" key="1">
    <source>
        <dbReference type="SAM" id="Phobius"/>
    </source>
</evidence>
<dbReference type="OrthoDB" id="2186174at2"/>
<dbReference type="RefSeq" id="WP_071875420.1">
    <property type="nucleotide sequence ID" value="NZ_JBHSHF010000005.1"/>
</dbReference>
<keyword evidence="1" id="KW-0472">Membrane</keyword>
<evidence type="ECO:0000313" key="3">
    <source>
        <dbReference type="Proteomes" id="UP000182149"/>
    </source>
</evidence>
<dbReference type="AlphaFoldDB" id="A0A1L8QPX9"/>
<reference evidence="2 3" key="1">
    <citation type="submission" date="2014-12" db="EMBL/GenBank/DDBJ databases">
        <title>Draft genome sequences of 29 type strains of Enterococci.</title>
        <authorList>
            <person name="Zhong Z."/>
            <person name="Sun Z."/>
            <person name="Liu W."/>
            <person name="Zhang W."/>
            <person name="Zhang H."/>
        </authorList>
    </citation>
    <scope>NUCLEOTIDE SEQUENCE [LARGE SCALE GENOMIC DNA]</scope>
    <source>
        <strain evidence="2 3">DSM 17690</strain>
    </source>
</reference>
<evidence type="ECO:0000313" key="2">
    <source>
        <dbReference type="EMBL" id="OJG09564.1"/>
    </source>
</evidence>
<protein>
    <submittedName>
        <fullName evidence="2">Uncharacterized protein</fullName>
    </submittedName>
</protein>
<keyword evidence="1" id="KW-0812">Transmembrane</keyword>
<gene>
    <name evidence="2" type="ORF">RU93_GL000724</name>
</gene>
<keyword evidence="1" id="KW-1133">Transmembrane helix</keyword>
<name>A0A1L8QPX9_9ENTE</name>
<keyword evidence="3" id="KW-1185">Reference proteome</keyword>
<accession>A0A1L8QPX9</accession>
<feature type="transmembrane region" description="Helical" evidence="1">
    <location>
        <begin position="9"/>
        <end position="30"/>
    </location>
</feature>
<sequence length="77" mass="8745">MKFLQKKSVMIVVFSLCTVIIGLLAWKLLVRFEIIQLHALAPKRYSRTNSASGMILVFFMPIIATGMLFLGVTRKKD</sequence>
<proteinExistence type="predicted"/>
<dbReference type="Proteomes" id="UP000182149">
    <property type="component" value="Unassembled WGS sequence"/>
</dbReference>
<comment type="caution">
    <text evidence="2">The sequence shown here is derived from an EMBL/GenBank/DDBJ whole genome shotgun (WGS) entry which is preliminary data.</text>
</comment>
<dbReference type="EMBL" id="JXKD01000015">
    <property type="protein sequence ID" value="OJG09564.1"/>
    <property type="molecule type" value="Genomic_DNA"/>
</dbReference>
<organism evidence="2 3">
    <name type="scientific">Enterococcus aquimarinus</name>
    <dbReference type="NCBI Taxonomy" id="328396"/>
    <lineage>
        <taxon>Bacteria</taxon>
        <taxon>Bacillati</taxon>
        <taxon>Bacillota</taxon>
        <taxon>Bacilli</taxon>
        <taxon>Lactobacillales</taxon>
        <taxon>Enterococcaceae</taxon>
        <taxon>Enterococcus</taxon>
    </lineage>
</organism>
<feature type="transmembrane region" description="Helical" evidence="1">
    <location>
        <begin position="50"/>
        <end position="72"/>
    </location>
</feature>